<keyword evidence="2" id="KW-1185">Reference proteome</keyword>
<evidence type="ECO:0000313" key="1">
    <source>
        <dbReference type="EMBL" id="MPC50141.1"/>
    </source>
</evidence>
<name>A0A5B7FRN7_PORTR</name>
<proteinExistence type="predicted"/>
<comment type="caution">
    <text evidence="1">The sequence shown here is derived from an EMBL/GenBank/DDBJ whole genome shotgun (WGS) entry which is preliminary data.</text>
</comment>
<dbReference type="EMBL" id="VSRR010009303">
    <property type="protein sequence ID" value="MPC50141.1"/>
    <property type="molecule type" value="Genomic_DNA"/>
</dbReference>
<accession>A0A5B7FRN7</accession>
<organism evidence="1 2">
    <name type="scientific">Portunus trituberculatus</name>
    <name type="common">Swimming crab</name>
    <name type="synonym">Neptunus trituberculatus</name>
    <dbReference type="NCBI Taxonomy" id="210409"/>
    <lineage>
        <taxon>Eukaryota</taxon>
        <taxon>Metazoa</taxon>
        <taxon>Ecdysozoa</taxon>
        <taxon>Arthropoda</taxon>
        <taxon>Crustacea</taxon>
        <taxon>Multicrustacea</taxon>
        <taxon>Malacostraca</taxon>
        <taxon>Eumalacostraca</taxon>
        <taxon>Eucarida</taxon>
        <taxon>Decapoda</taxon>
        <taxon>Pleocyemata</taxon>
        <taxon>Brachyura</taxon>
        <taxon>Eubrachyura</taxon>
        <taxon>Portunoidea</taxon>
        <taxon>Portunidae</taxon>
        <taxon>Portuninae</taxon>
        <taxon>Portunus</taxon>
    </lineage>
</organism>
<dbReference type="AlphaFoldDB" id="A0A5B7FRN7"/>
<gene>
    <name evidence="1" type="ORF">E2C01_043963</name>
</gene>
<protein>
    <submittedName>
        <fullName evidence="1">Uncharacterized protein</fullName>
    </submittedName>
</protein>
<sequence length="69" mass="7766">MVWTGQKARGASLLEEDLQDTDIFIVFATPETHELSLSDTAAATLHRCTAWRTSLRRAGSRQRLLVLPR</sequence>
<dbReference type="Proteomes" id="UP000324222">
    <property type="component" value="Unassembled WGS sequence"/>
</dbReference>
<evidence type="ECO:0000313" key="2">
    <source>
        <dbReference type="Proteomes" id="UP000324222"/>
    </source>
</evidence>
<reference evidence="1 2" key="1">
    <citation type="submission" date="2019-05" db="EMBL/GenBank/DDBJ databases">
        <title>Another draft genome of Portunus trituberculatus and its Hox gene families provides insights of decapod evolution.</title>
        <authorList>
            <person name="Jeong J.-H."/>
            <person name="Song I."/>
            <person name="Kim S."/>
            <person name="Choi T."/>
            <person name="Kim D."/>
            <person name="Ryu S."/>
            <person name="Kim W."/>
        </authorList>
    </citation>
    <scope>NUCLEOTIDE SEQUENCE [LARGE SCALE GENOMIC DNA]</scope>
    <source>
        <tissue evidence="1">Muscle</tissue>
    </source>
</reference>